<dbReference type="PANTHER" id="PTHR23278:SF32">
    <property type="entry name" value="NEUROMUSCULIN, ISOFORM E"/>
    <property type="match status" value="1"/>
</dbReference>
<feature type="compositionally biased region" description="Low complexity" evidence="6">
    <location>
        <begin position="1206"/>
        <end position="1226"/>
    </location>
</feature>
<feature type="region of interest" description="Disordered" evidence="6">
    <location>
        <begin position="1614"/>
        <end position="1640"/>
    </location>
</feature>
<evidence type="ECO:0000313" key="10">
    <source>
        <dbReference type="Proteomes" id="UP000829291"/>
    </source>
</evidence>
<feature type="domain" description="Ig-like" evidence="9">
    <location>
        <begin position="474"/>
        <end position="582"/>
    </location>
</feature>
<feature type="signal peptide" evidence="8">
    <location>
        <begin position="1"/>
        <end position="23"/>
    </location>
</feature>
<feature type="compositionally biased region" description="Polar residues" evidence="6">
    <location>
        <begin position="1498"/>
        <end position="1522"/>
    </location>
</feature>
<evidence type="ECO:0000259" key="9">
    <source>
        <dbReference type="PROSITE" id="PS50835"/>
    </source>
</evidence>
<keyword evidence="10" id="KW-1185">Reference proteome</keyword>
<sequence length="1640" mass="183519">MTGFFTLVLFAGLFAAWPDRVQGSNDQPSLTIDVHAERGSTVELPCALKLPECGGLHSIKWYWGATRIFIFSEGVGLTASDDEISHRSNMTYEANATKTFLKIPDLKLDDEGLYKCEATYMAVNNRECNNVQHIILTVTVKPEKLIVTNEDTSEPIVHESTLSPVNEGTKLVLNCESGPGKPVPMVTWFNGTQRLEATNSTEVEENGIGTASSRLEVAVTRGDLGASFICRASSPALKEPLEVKTAVVVNVRPLGMDLSGVVNHVVQGSKVILQCQVQGARPAANITWFNGTEPISIGNEVNVLNRELAESPQPYELKTSIIQLIDGTYRTESSLIFEATHYQNGKKFSCHAENIVTLQKSIRPMKKSIILDVYYPPIVSYPVGNITVNETLDIHLICEYIANPAQLETVKWLQDGEEIKLTDDRFDGGTVEQPILIIKNTSSSDMGNYSCVLGNSVGESVSQDYIEVSVLYKPVVEVSTDPPDAVNEADRLNVSLKCEVRDGNPTILTAVQWFLDGDLLKELPECVSNSTPSTMDVSSTFCDIDPSKLLLEVVGRSFHGNYSCKGRNDAGWGPTSESKAVVVYYKPGPASISYEPKEVVKRDRLKLTCSVVDTGRPEVTGYKWMRGQHRLSDENKSVLDIKSADLETQANFTCWAYNEAGDGDPATVFVQVFAPPAFVRKLPPYTGVVYDTQKASIYCSVECVPLCNISWSKDDVPMNFTDNKQYFVKNTYHDPDPKTNDFQSIQSELIWNLSWWPSGKLDRFDDNGKFTCESTPNTIGPGVKSTTHFHVEFPPENINVSQKAVNVSFNQTPEAVTCFAIAHPEPSFRWYREGSNDTISENNVLSFSHGLSERNTGNYICEASNRHGLQKIVTHINVQTRNGSQTARNGSHTARDGSHTARDGGHSETVQVPWWNKFDLVLIIIIVAVVIILAIIIIWIVIYLICRRKRNQAKHNNRVVEMEERDHPDRGAPSQAAATASHPTPAPRWPLKPGVLVHINRSHSLRSGLSTRLDLQSRVAGSRPVSSCLESDSEGRSVLHEAVHTVARTPVRAYRRSKDTRRALSMSNVHEDGMLARANRIRAMFGAQFKDSDTFPGISRDKTAVTYKRIVPPRQRVSCEVAVTSLSGTTCPNYEASVSRKRKKPGADPTQAANNNHVGSVSEGLPDPEMKTFYENLPFHGIQTPPNKLISPKFARSSPLHGTLHSTTSSPASSRPASRPPSRSASICGGSSGYGSTRSHLGPHYSPHNMPRSNSPEPKYNSLKPRRRKHKHAQFYSLRLCRRHQNTHHNYQLYAVPIRKNCLHKSGSVEEITDAHITGFATVSNEDSKTVAPPVPAPRTRRVTDPSQHTYQNVPPPVFPQNSATKNVKTTNLYNYQEHYQQHEQELQQYGYPVASSSSNQLTLPLTRSLHHSSVVSPSPMQTTTTTNSVHLNHRHSFPRALIHGDMEMDLVHDHQPRQGGRRHERRKYRKHGNDRKQKQQQQQQQQQRRQDPRRTESPYTFSRETGFNQISQEPRSGSGSREGTYKISYPHYYEDSITECPLDYPSYEGVPREHREREVVDRRARRQRAIPTFSRRNSSPYRPEFSDLDYADVDYRSYGPINYKAASIALLQKQKQPQQLQQRPSMYGPLHNQDNEELL</sequence>
<protein>
    <submittedName>
        <fullName evidence="11">Uncharacterized protein LOC107220256 isoform X1</fullName>
    </submittedName>
</protein>
<evidence type="ECO:0000256" key="4">
    <source>
        <dbReference type="ARBA" id="ARBA00023136"/>
    </source>
</evidence>
<dbReference type="PROSITE" id="PS50835">
    <property type="entry name" value="IG_LIKE"/>
    <property type="match status" value="7"/>
</dbReference>
<feature type="region of interest" description="Disordered" evidence="6">
    <location>
        <begin position="1327"/>
        <end position="1364"/>
    </location>
</feature>
<feature type="region of interest" description="Disordered" evidence="6">
    <location>
        <begin position="958"/>
        <end position="987"/>
    </location>
</feature>
<evidence type="ECO:0000256" key="7">
    <source>
        <dbReference type="SAM" id="Phobius"/>
    </source>
</evidence>
<dbReference type="InterPro" id="IPR013783">
    <property type="entry name" value="Ig-like_fold"/>
</dbReference>
<dbReference type="Proteomes" id="UP000829291">
    <property type="component" value="Chromosome 7"/>
</dbReference>
<evidence type="ECO:0000256" key="1">
    <source>
        <dbReference type="ARBA" id="ARBA00004167"/>
    </source>
</evidence>
<feature type="compositionally biased region" description="Basic and acidic residues" evidence="6">
    <location>
        <begin position="893"/>
        <end position="906"/>
    </location>
</feature>
<name>A0ABM3GJZ6_NEOLC</name>
<reference evidence="11" key="1">
    <citation type="submission" date="2025-08" db="UniProtKB">
        <authorList>
            <consortium name="RefSeq"/>
        </authorList>
    </citation>
    <scope>IDENTIFICATION</scope>
    <source>
        <tissue evidence="11">Thorax and Abdomen</tissue>
    </source>
</reference>
<feature type="domain" description="Ig-like" evidence="9">
    <location>
        <begin position="587"/>
        <end position="671"/>
    </location>
</feature>
<keyword evidence="2 7" id="KW-0812">Transmembrane</keyword>
<dbReference type="GeneID" id="107220256"/>
<feature type="compositionally biased region" description="Basic residues" evidence="6">
    <location>
        <begin position="1460"/>
        <end position="1474"/>
    </location>
</feature>
<feature type="region of interest" description="Disordered" evidence="6">
    <location>
        <begin position="1454"/>
        <end position="1524"/>
    </location>
</feature>
<dbReference type="InterPro" id="IPR007110">
    <property type="entry name" value="Ig-like_dom"/>
</dbReference>
<feature type="compositionally biased region" description="Low complexity" evidence="6">
    <location>
        <begin position="1614"/>
        <end position="1623"/>
    </location>
</feature>
<dbReference type="Pfam" id="PF08205">
    <property type="entry name" value="C2-set_2"/>
    <property type="match status" value="2"/>
</dbReference>
<dbReference type="InterPro" id="IPR003599">
    <property type="entry name" value="Ig_sub"/>
</dbReference>
<accession>A0ABM3GJZ6</accession>
<feature type="domain" description="Ig-like" evidence="9">
    <location>
        <begin position="155"/>
        <end position="244"/>
    </location>
</feature>
<feature type="chain" id="PRO_5046020972" evidence="8">
    <location>
        <begin position="24"/>
        <end position="1640"/>
    </location>
</feature>
<evidence type="ECO:0000256" key="3">
    <source>
        <dbReference type="ARBA" id="ARBA00022989"/>
    </source>
</evidence>
<comment type="subcellular location">
    <subcellularLocation>
        <location evidence="1">Membrane</location>
        <topology evidence="1">Single-pass membrane protein</topology>
    </subcellularLocation>
</comment>
<dbReference type="SMART" id="SM00409">
    <property type="entry name" value="IG"/>
    <property type="match status" value="7"/>
</dbReference>
<dbReference type="InterPro" id="IPR013162">
    <property type="entry name" value="CD80_C2-set"/>
</dbReference>
<feature type="compositionally biased region" description="Polar residues" evidence="6">
    <location>
        <begin position="881"/>
        <end position="892"/>
    </location>
</feature>
<evidence type="ECO:0000313" key="11">
    <source>
        <dbReference type="RefSeq" id="XP_046600596.1"/>
    </source>
</evidence>
<evidence type="ECO:0000256" key="8">
    <source>
        <dbReference type="SAM" id="SignalP"/>
    </source>
</evidence>
<dbReference type="Pfam" id="PF13895">
    <property type="entry name" value="Ig_2"/>
    <property type="match status" value="1"/>
</dbReference>
<feature type="transmembrane region" description="Helical" evidence="7">
    <location>
        <begin position="920"/>
        <end position="946"/>
    </location>
</feature>
<feature type="region of interest" description="Disordered" evidence="6">
    <location>
        <begin position="881"/>
        <end position="906"/>
    </location>
</feature>
<dbReference type="PANTHER" id="PTHR23278">
    <property type="entry name" value="SIDESTEP PROTEIN"/>
    <property type="match status" value="1"/>
</dbReference>
<keyword evidence="5" id="KW-1015">Disulfide bond</keyword>
<evidence type="ECO:0000256" key="5">
    <source>
        <dbReference type="ARBA" id="ARBA00023157"/>
    </source>
</evidence>
<feature type="region of interest" description="Disordered" evidence="6">
    <location>
        <begin position="1130"/>
        <end position="1169"/>
    </location>
</feature>
<feature type="compositionally biased region" description="Basic and acidic residues" evidence="6">
    <location>
        <begin position="958"/>
        <end position="970"/>
    </location>
</feature>
<dbReference type="SUPFAM" id="SSF48726">
    <property type="entry name" value="Immunoglobulin"/>
    <property type="match status" value="7"/>
</dbReference>
<organism evidence="10 11">
    <name type="scientific">Neodiprion lecontei</name>
    <name type="common">Redheaded pine sawfly</name>
    <dbReference type="NCBI Taxonomy" id="441921"/>
    <lineage>
        <taxon>Eukaryota</taxon>
        <taxon>Metazoa</taxon>
        <taxon>Ecdysozoa</taxon>
        <taxon>Arthropoda</taxon>
        <taxon>Hexapoda</taxon>
        <taxon>Insecta</taxon>
        <taxon>Pterygota</taxon>
        <taxon>Neoptera</taxon>
        <taxon>Endopterygota</taxon>
        <taxon>Hymenoptera</taxon>
        <taxon>Tenthredinoidea</taxon>
        <taxon>Diprionidae</taxon>
        <taxon>Diprioninae</taxon>
        <taxon>Neodiprion</taxon>
    </lineage>
</organism>
<dbReference type="Gene3D" id="2.60.40.10">
    <property type="entry name" value="Immunoglobulins"/>
    <property type="match status" value="8"/>
</dbReference>
<keyword evidence="8" id="KW-0732">Signal</keyword>
<feature type="domain" description="Ig-like" evidence="9">
    <location>
        <begin position="376"/>
        <end position="469"/>
    </location>
</feature>
<keyword evidence="3 7" id="KW-1133">Transmembrane helix</keyword>
<feature type="domain" description="Ig-like" evidence="9">
    <location>
        <begin position="253"/>
        <end position="363"/>
    </location>
</feature>
<feature type="compositionally biased region" description="Low complexity" evidence="6">
    <location>
        <begin position="972"/>
        <end position="983"/>
    </location>
</feature>
<feature type="domain" description="Ig-like" evidence="9">
    <location>
        <begin position="28"/>
        <end position="132"/>
    </location>
</feature>
<dbReference type="InterPro" id="IPR036179">
    <property type="entry name" value="Ig-like_dom_sf"/>
</dbReference>
<dbReference type="Pfam" id="PF13927">
    <property type="entry name" value="Ig_3"/>
    <property type="match status" value="1"/>
</dbReference>
<dbReference type="InterPro" id="IPR013106">
    <property type="entry name" value="Ig_V-set"/>
</dbReference>
<evidence type="ECO:0000256" key="6">
    <source>
        <dbReference type="SAM" id="MobiDB-lite"/>
    </source>
</evidence>
<proteinExistence type="predicted"/>
<feature type="domain" description="Ig-like" evidence="9">
    <location>
        <begin position="795"/>
        <end position="874"/>
    </location>
</feature>
<keyword evidence="4 7" id="KW-0472">Membrane</keyword>
<dbReference type="Pfam" id="PF07686">
    <property type="entry name" value="V-set"/>
    <property type="match status" value="1"/>
</dbReference>
<dbReference type="CDD" id="cd00096">
    <property type="entry name" value="Ig"/>
    <property type="match status" value="1"/>
</dbReference>
<feature type="region of interest" description="Disordered" evidence="6">
    <location>
        <begin position="1184"/>
        <end position="1271"/>
    </location>
</feature>
<dbReference type="InterPro" id="IPR003598">
    <property type="entry name" value="Ig_sub2"/>
</dbReference>
<evidence type="ECO:0000256" key="2">
    <source>
        <dbReference type="ARBA" id="ARBA00022692"/>
    </source>
</evidence>
<dbReference type="SMART" id="SM00408">
    <property type="entry name" value="IGc2"/>
    <property type="match status" value="7"/>
</dbReference>
<gene>
    <name evidence="11" type="primary">LOC107220256</name>
</gene>
<dbReference type="RefSeq" id="XP_046600596.1">
    <property type="nucleotide sequence ID" value="XM_046744640.1"/>
</dbReference>